<dbReference type="AlphaFoldDB" id="A0A6I4UXN7"/>
<proteinExistence type="predicted"/>
<dbReference type="OrthoDB" id="7390289at2"/>
<keyword evidence="6" id="KW-1185">Reference proteome</keyword>
<feature type="repeat" description="ANK" evidence="3">
    <location>
        <begin position="97"/>
        <end position="129"/>
    </location>
</feature>
<feature type="chain" id="PRO_5026037106" evidence="4">
    <location>
        <begin position="26"/>
        <end position="204"/>
    </location>
</feature>
<dbReference type="InterPro" id="IPR002110">
    <property type="entry name" value="Ankyrin_rpt"/>
</dbReference>
<keyword evidence="4" id="KW-0732">Signal</keyword>
<feature type="repeat" description="ANK" evidence="3">
    <location>
        <begin position="64"/>
        <end position="96"/>
    </location>
</feature>
<accession>A0A6I4UXN7</accession>
<dbReference type="PROSITE" id="PS50088">
    <property type="entry name" value="ANK_REPEAT"/>
    <property type="match status" value="3"/>
</dbReference>
<comment type="caution">
    <text evidence="5">The sequence shown here is derived from an EMBL/GenBank/DDBJ whole genome shotgun (WGS) entry which is preliminary data.</text>
</comment>
<dbReference type="EMBL" id="WTYK01000006">
    <property type="protein sequence ID" value="MXP42107.1"/>
    <property type="molecule type" value="Genomic_DNA"/>
</dbReference>
<sequence length="204" mass="21542">MVHRVKLAIAAIAGAALLAGAPAAAQLYSDGYKFLKAVEEKKDAEVNELLQKNATLIDARDVTSGRTALHIAAENREYTWLSYLLGKGANPNIADKRGVTPLMLASQIGFVEAVNALAQSGAKVDTPNNTGETPLISAVHRRDVAMLRVLLLAGADPDRADNSGRSARDYAALMGPGSQLLAEIERLANSSSGAKSQQTYGPKF</sequence>
<dbReference type="SMART" id="SM00248">
    <property type="entry name" value="ANK"/>
    <property type="match status" value="3"/>
</dbReference>
<evidence type="ECO:0000256" key="3">
    <source>
        <dbReference type="PROSITE-ProRule" id="PRU00023"/>
    </source>
</evidence>
<keyword evidence="2 3" id="KW-0040">ANK repeat</keyword>
<organism evidence="5 6">
    <name type="scientific">Croceibacterium soli</name>
    <dbReference type="NCBI Taxonomy" id="1739690"/>
    <lineage>
        <taxon>Bacteria</taxon>
        <taxon>Pseudomonadati</taxon>
        <taxon>Pseudomonadota</taxon>
        <taxon>Alphaproteobacteria</taxon>
        <taxon>Sphingomonadales</taxon>
        <taxon>Erythrobacteraceae</taxon>
        <taxon>Croceibacterium</taxon>
    </lineage>
</organism>
<gene>
    <name evidence="5" type="ORF">GRI75_10690</name>
</gene>
<feature type="repeat" description="ANK" evidence="3">
    <location>
        <begin position="130"/>
        <end position="162"/>
    </location>
</feature>
<dbReference type="Gene3D" id="1.25.40.20">
    <property type="entry name" value="Ankyrin repeat-containing domain"/>
    <property type="match status" value="1"/>
</dbReference>
<dbReference type="RefSeq" id="WP_160746973.1">
    <property type="nucleotide sequence ID" value="NZ_WTYK01000006.1"/>
</dbReference>
<name>A0A6I4UXN7_9SPHN</name>
<dbReference type="PANTHER" id="PTHR24173:SF74">
    <property type="entry name" value="ANKYRIN REPEAT DOMAIN-CONTAINING PROTEIN 16"/>
    <property type="match status" value="1"/>
</dbReference>
<evidence type="ECO:0000256" key="1">
    <source>
        <dbReference type="ARBA" id="ARBA00022737"/>
    </source>
</evidence>
<dbReference type="PANTHER" id="PTHR24173">
    <property type="entry name" value="ANKYRIN REPEAT CONTAINING"/>
    <property type="match status" value="1"/>
</dbReference>
<dbReference type="SUPFAM" id="SSF48403">
    <property type="entry name" value="Ankyrin repeat"/>
    <property type="match status" value="1"/>
</dbReference>
<keyword evidence="1" id="KW-0677">Repeat</keyword>
<evidence type="ECO:0000256" key="4">
    <source>
        <dbReference type="SAM" id="SignalP"/>
    </source>
</evidence>
<dbReference type="Pfam" id="PF12796">
    <property type="entry name" value="Ank_2"/>
    <property type="match status" value="1"/>
</dbReference>
<evidence type="ECO:0000313" key="6">
    <source>
        <dbReference type="Proteomes" id="UP000469159"/>
    </source>
</evidence>
<reference evidence="5 6" key="1">
    <citation type="submission" date="2019-12" db="EMBL/GenBank/DDBJ databases">
        <title>Genomic-based taxomic classification of the family Erythrobacteraceae.</title>
        <authorList>
            <person name="Xu L."/>
        </authorList>
    </citation>
    <scope>NUCLEOTIDE SEQUENCE [LARGE SCALE GENOMIC DNA]</scope>
    <source>
        <strain evidence="5 6">MCCC 1K02066</strain>
    </source>
</reference>
<evidence type="ECO:0000313" key="5">
    <source>
        <dbReference type="EMBL" id="MXP42107.1"/>
    </source>
</evidence>
<dbReference type="PROSITE" id="PS50297">
    <property type="entry name" value="ANK_REP_REGION"/>
    <property type="match status" value="3"/>
</dbReference>
<feature type="signal peptide" evidence="4">
    <location>
        <begin position="1"/>
        <end position="25"/>
    </location>
</feature>
<dbReference type="InterPro" id="IPR036770">
    <property type="entry name" value="Ankyrin_rpt-contain_sf"/>
</dbReference>
<protein>
    <submittedName>
        <fullName evidence="5">Ankyrin repeat domain-containing protein</fullName>
    </submittedName>
</protein>
<dbReference type="Proteomes" id="UP000469159">
    <property type="component" value="Unassembled WGS sequence"/>
</dbReference>
<evidence type="ECO:0000256" key="2">
    <source>
        <dbReference type="ARBA" id="ARBA00023043"/>
    </source>
</evidence>